<dbReference type="RefSeq" id="WP_163232982.1">
    <property type="nucleotide sequence ID" value="NZ_WHZW01000035.1"/>
</dbReference>
<keyword evidence="2" id="KW-1185">Reference proteome</keyword>
<evidence type="ECO:0000313" key="2">
    <source>
        <dbReference type="Proteomes" id="UP000469194"/>
    </source>
</evidence>
<accession>A0A6N9Z8I5</accession>
<comment type="caution">
    <text evidence="1">The sequence shown here is derived from an EMBL/GenBank/DDBJ whole genome shotgun (WGS) entry which is preliminary data.</text>
</comment>
<evidence type="ECO:0000313" key="1">
    <source>
        <dbReference type="EMBL" id="NEG90594.1"/>
    </source>
</evidence>
<name>A0A6N9Z8I5_9BIFI</name>
<protein>
    <submittedName>
        <fullName evidence="1">DUF4928 domain-containing protein</fullName>
    </submittedName>
</protein>
<dbReference type="InterPro" id="IPR032564">
    <property type="entry name" value="DUF4928"/>
</dbReference>
<dbReference type="Proteomes" id="UP000469194">
    <property type="component" value="Unassembled WGS sequence"/>
</dbReference>
<organism evidence="1 2">
    <name type="scientific">Bifidobacterium aerophilum</name>
    <dbReference type="NCBI Taxonomy" id="1798155"/>
    <lineage>
        <taxon>Bacteria</taxon>
        <taxon>Bacillati</taxon>
        <taxon>Actinomycetota</taxon>
        <taxon>Actinomycetes</taxon>
        <taxon>Bifidobacteriales</taxon>
        <taxon>Bifidobacteriaceae</taxon>
        <taxon>Bifidobacterium</taxon>
    </lineage>
</organism>
<dbReference type="Pfam" id="PF16280">
    <property type="entry name" value="DUF4928"/>
    <property type="match status" value="1"/>
</dbReference>
<gene>
    <name evidence="1" type="ORF">GFD25_11530</name>
</gene>
<sequence>MNLEPIERFRDSHGINTKGNLAGILQLNRAFSRDTLPIDPDDYLTDKEGQVKGLSKTNCQRILSEHGIRRVLAAEAGRTSRGLMGIMKDYAELINQENPSREEFDEIERFWIDCIRRFFSSKPFRLEADDSLSITAAVGYLLEQAKKRQKENPGTMYEGTVLQHLVAAKLSIIMPEVEINGASVADDPTGRGGDFNIGDTAIHCTTAPATLLMEKCQHNIQNGLRPIIITVKDRVKTAWDLAADMNFAERLEVWDIQAFLSTNVHEHGHFSQDERKAMLADLVTAYNRIIDTHETDPSLRIEYGN</sequence>
<reference evidence="1 2" key="1">
    <citation type="submission" date="2019-10" db="EMBL/GenBank/DDBJ databases">
        <title>Bifidobacterium from non-human primates.</title>
        <authorList>
            <person name="Modesto M."/>
        </authorList>
    </citation>
    <scope>NUCLEOTIDE SEQUENCE [LARGE SCALE GENOMIC DNA]</scope>
    <source>
        <strain evidence="1 2">TRE17</strain>
    </source>
</reference>
<dbReference type="EMBL" id="WHZW01000035">
    <property type="protein sequence ID" value="NEG90594.1"/>
    <property type="molecule type" value="Genomic_DNA"/>
</dbReference>
<proteinExistence type="predicted"/>
<dbReference type="REBASE" id="384456">
    <property type="entry name" value="BaeTRE17ORF11535P"/>
</dbReference>
<dbReference type="AlphaFoldDB" id="A0A6N9Z8I5"/>